<proteinExistence type="predicted"/>
<dbReference type="InterPro" id="IPR036388">
    <property type="entry name" value="WH-like_DNA-bd_sf"/>
</dbReference>
<reference evidence="1 2" key="1">
    <citation type="submission" date="2021-01" db="EMBL/GenBank/DDBJ databases">
        <title>Whole genome sequence of Paenibacillus sonchi LMG 24727 for comparative genomics.</title>
        <authorList>
            <person name="Lee G."/>
            <person name="Kim M.-J."/>
            <person name="Lim K."/>
            <person name="Shin J.-H."/>
        </authorList>
    </citation>
    <scope>NUCLEOTIDE SEQUENCE [LARGE SCALE GENOMIC DNA]</scope>
    <source>
        <strain evidence="1 2">LMG 24727</strain>
        <plasmid evidence="1 2">unnamed1</plasmid>
    </source>
</reference>
<dbReference type="AlphaFoldDB" id="A0A974PIP8"/>
<name>A0A974PIP8_9BACL</name>
<sequence length="379" mass="43591">MPPRKSNIETWITKIISLGLPKDDVTVQTLINDAAEELKGKSKIEAQRHIREEGQKELELHKIIASQKLSDSELNEINTQIFKHEVRQIIWQKSQELRRAAYYSKPSHPYGDIFSTGAISSISKSRNKSSEIADDGETLVRDNRRTKIYHPAKKELTLQDAKVLIGIHKLWEESGKEKEFEFTIFSLAKAIGRDTGGKTYKEIWESLEVLQDSKFEFTYYYKQGLIESLDRINILQSIGRRDRQKTFKIMFSDAVYRSLQAGAFAYLSLAILEDLNTSTAQNLYLFLPAQVAQGNRRWSLEEIVTLMGAKANRPQKRKDIVKEACENMVELNLLEGYEFHTDETGTVYCEFKPSRLLLMSSNTINTTRNENIVEQLTLL</sequence>
<keyword evidence="1" id="KW-0614">Plasmid</keyword>
<gene>
    <name evidence="1" type="ORF">JI735_34680</name>
</gene>
<dbReference type="KEGG" id="pson:JI735_34680"/>
<organism evidence="1 2">
    <name type="scientific">Paenibacillus sonchi</name>
    <dbReference type="NCBI Taxonomy" id="373687"/>
    <lineage>
        <taxon>Bacteria</taxon>
        <taxon>Bacillati</taxon>
        <taxon>Bacillota</taxon>
        <taxon>Bacilli</taxon>
        <taxon>Bacillales</taxon>
        <taxon>Paenibacillaceae</taxon>
        <taxon>Paenibacillus</taxon>
        <taxon>Paenibacillus sonchi group</taxon>
    </lineage>
</organism>
<protein>
    <submittedName>
        <fullName evidence="1">RepB family plasmid replication initiator protein</fullName>
    </submittedName>
</protein>
<evidence type="ECO:0000313" key="2">
    <source>
        <dbReference type="Proteomes" id="UP000595841"/>
    </source>
</evidence>
<keyword evidence="2" id="KW-1185">Reference proteome</keyword>
<geneLocation type="plasmid" evidence="1 2">
    <name>unnamed1</name>
</geneLocation>
<dbReference type="RefSeq" id="WP_039832877.1">
    <property type="nucleotide sequence ID" value="NZ_CP068596.1"/>
</dbReference>
<dbReference type="Gene3D" id="1.10.10.10">
    <property type="entry name" value="Winged helix-like DNA-binding domain superfamily/Winged helix DNA-binding domain"/>
    <property type="match status" value="1"/>
</dbReference>
<dbReference type="EMBL" id="CP068596">
    <property type="protein sequence ID" value="QQZ64576.1"/>
    <property type="molecule type" value="Genomic_DNA"/>
</dbReference>
<dbReference type="Proteomes" id="UP000595841">
    <property type="component" value="Plasmid unnamed1"/>
</dbReference>
<evidence type="ECO:0000313" key="1">
    <source>
        <dbReference type="EMBL" id="QQZ64576.1"/>
    </source>
</evidence>
<dbReference type="InterPro" id="IPR018777">
    <property type="entry name" value="Replication_initiator_prot_A"/>
</dbReference>
<accession>A0A974PIP8</accession>
<dbReference type="Pfam" id="PF10134">
    <property type="entry name" value="RPA"/>
    <property type="match status" value="1"/>
</dbReference>